<dbReference type="PROSITE" id="PS50943">
    <property type="entry name" value="HTH_CROC1"/>
    <property type="match status" value="1"/>
</dbReference>
<gene>
    <name evidence="2" type="ORF">JM949_04760</name>
</gene>
<dbReference type="InterPro" id="IPR010982">
    <property type="entry name" value="Lambda_DNA-bd_dom_sf"/>
</dbReference>
<dbReference type="SUPFAM" id="SSF47413">
    <property type="entry name" value="lambda repressor-like DNA-binding domains"/>
    <property type="match status" value="1"/>
</dbReference>
<keyword evidence="3" id="KW-1185">Reference proteome</keyword>
<evidence type="ECO:0000259" key="1">
    <source>
        <dbReference type="PROSITE" id="PS50943"/>
    </source>
</evidence>
<dbReference type="Pfam" id="PF13560">
    <property type="entry name" value="HTH_31"/>
    <property type="match status" value="1"/>
</dbReference>
<dbReference type="EMBL" id="JAEVHL010000012">
    <property type="protein sequence ID" value="MBM0274809.1"/>
    <property type="molecule type" value="Genomic_DNA"/>
</dbReference>
<organism evidence="2 3">
    <name type="scientific">Micromonospora tarensis</name>
    <dbReference type="NCBI Taxonomy" id="2806100"/>
    <lineage>
        <taxon>Bacteria</taxon>
        <taxon>Bacillati</taxon>
        <taxon>Actinomycetota</taxon>
        <taxon>Actinomycetes</taxon>
        <taxon>Micromonosporales</taxon>
        <taxon>Micromonosporaceae</taxon>
        <taxon>Micromonospora</taxon>
    </lineage>
</organism>
<evidence type="ECO:0000313" key="3">
    <source>
        <dbReference type="Proteomes" id="UP000622245"/>
    </source>
</evidence>
<name>A0ABS1YBP1_9ACTN</name>
<evidence type="ECO:0000313" key="2">
    <source>
        <dbReference type="EMBL" id="MBM0274809.1"/>
    </source>
</evidence>
<comment type="caution">
    <text evidence="2">The sequence shown here is derived from an EMBL/GenBank/DDBJ whole genome shotgun (WGS) entry which is preliminary data.</text>
</comment>
<proteinExistence type="predicted"/>
<dbReference type="Gene3D" id="1.10.260.40">
    <property type="entry name" value="lambda repressor-like DNA-binding domains"/>
    <property type="match status" value="1"/>
</dbReference>
<feature type="domain" description="HTH cro/C1-type" evidence="1">
    <location>
        <begin position="20"/>
        <end position="74"/>
    </location>
</feature>
<dbReference type="Pfam" id="PF13671">
    <property type="entry name" value="AAA_33"/>
    <property type="match status" value="1"/>
</dbReference>
<dbReference type="RefSeq" id="WP_203147216.1">
    <property type="nucleotide sequence ID" value="NZ_JAEVHL010000012.1"/>
</dbReference>
<dbReference type="Gene3D" id="3.40.50.300">
    <property type="entry name" value="P-loop containing nucleotide triphosphate hydrolases"/>
    <property type="match status" value="1"/>
</dbReference>
<reference evidence="2 3" key="1">
    <citation type="submission" date="2021-01" db="EMBL/GenBank/DDBJ databases">
        <title>Draft genome sequence of Micromonospora sp. strain STR1s_6.</title>
        <authorList>
            <person name="Karlyshev A."/>
            <person name="Jawad R."/>
        </authorList>
    </citation>
    <scope>NUCLEOTIDE SEQUENCE [LARGE SCALE GENOMIC DNA]</scope>
    <source>
        <strain evidence="2 3">STR1S-6</strain>
    </source>
</reference>
<dbReference type="InterPro" id="IPR027417">
    <property type="entry name" value="P-loop_NTPase"/>
</dbReference>
<protein>
    <submittedName>
        <fullName evidence="2">AAA family ATPase</fullName>
    </submittedName>
</protein>
<accession>A0ABS1YBP1</accession>
<dbReference type="Proteomes" id="UP000622245">
    <property type="component" value="Unassembled WGS sequence"/>
</dbReference>
<dbReference type="SMART" id="SM00530">
    <property type="entry name" value="HTH_XRE"/>
    <property type="match status" value="1"/>
</dbReference>
<sequence length="338" mass="37159">MSIPAAEDPSGAWLALGQTLAALRKAAGYTQHTFAPLACYGRSTIANAETGHQRVDREFWVRCDTLLGADGALIQEYDRMERLTRGRRRHQALVATTSRHRAAHPIMDHVIRHTAAAGSGDNAGPSIESLRRRIFEAHEARASRSESAPALVLIGGYAGSGKTELGRMLAGITGWTLLDKDQITRPLVEDLLSAMDRDPNDRHSEAYLRRVRPVEYRCVLNAAFAQLDAGGSCIVSAPFLHELPNPGWLQRLTKRCSTRGIGILSVWVDADVDSMYEYLVRRDAARDSWKLNHWDTYAASVDPTLRPALPHFVVDNARHATAGLFGHADAVARILSPS</sequence>
<dbReference type="CDD" id="cd00093">
    <property type="entry name" value="HTH_XRE"/>
    <property type="match status" value="1"/>
</dbReference>
<dbReference type="InterPro" id="IPR001387">
    <property type="entry name" value="Cro/C1-type_HTH"/>
</dbReference>
<dbReference type="SUPFAM" id="SSF52540">
    <property type="entry name" value="P-loop containing nucleoside triphosphate hydrolases"/>
    <property type="match status" value="1"/>
</dbReference>